<evidence type="ECO:0000313" key="3">
    <source>
        <dbReference type="Proteomes" id="UP000266005"/>
    </source>
</evidence>
<dbReference type="AlphaFoldDB" id="A0A399SGQ8"/>
<feature type="transmembrane region" description="Helical" evidence="1">
    <location>
        <begin position="6"/>
        <end position="22"/>
    </location>
</feature>
<evidence type="ECO:0000256" key="1">
    <source>
        <dbReference type="SAM" id="Phobius"/>
    </source>
</evidence>
<keyword evidence="1" id="KW-0812">Transmembrane</keyword>
<evidence type="ECO:0008006" key="4">
    <source>
        <dbReference type="Google" id="ProtNLM"/>
    </source>
</evidence>
<keyword evidence="3" id="KW-1185">Reference proteome</keyword>
<sequence length="403" mass="46506">MIGAILLIIFLYFISQVILGYFKKQYPFIKLKLLTNLYWWHTLFALIYYLYAVINRSDSEAYYKRAASDFVYTSWVSIYQTGTRFIDFVSFPFINSLGFSYEMAMVLFAWFGYLGFIYFYIFFKEQVKSSLKFYGYDLIMLLLFLPNMHFWTASLGKGSLIFLGIAMFAYGLVAPQKRILTLLVGSLIVYHVRPHMFLFLGIGAVGGYITGNEKVPFYQKALVYVAFIGGLALMYDQILAFAKLDENNVLDSFQNFSQVQANRLDSAGSGVDINSYPLPLKLFTFWFRPLFFDAPGALGLYISVENLFYLALVWKLVDKDFISFLKKSSSLVKMSLVTFISSSIALSMVMANLGIVIRQKSMVMYFFFFIILAFMEYKHRKKTGITEEGEAMVTTPRKRLRLV</sequence>
<reference evidence="3" key="1">
    <citation type="submission" date="2018-08" db="EMBL/GenBank/DDBJ databases">
        <title>Mucilaginibacter sp. MYSH2.</title>
        <authorList>
            <person name="Seo T."/>
        </authorList>
    </citation>
    <scope>NUCLEOTIDE SEQUENCE [LARGE SCALE GENOMIC DNA]</scope>
    <source>
        <strain evidence="3">KIRAN</strain>
    </source>
</reference>
<protein>
    <recommendedName>
        <fullName evidence="4">EpsG family protein</fullName>
    </recommendedName>
</protein>
<feature type="transmembrane region" description="Helical" evidence="1">
    <location>
        <begin position="187"/>
        <end position="209"/>
    </location>
</feature>
<feature type="transmembrane region" description="Helical" evidence="1">
    <location>
        <begin position="336"/>
        <end position="356"/>
    </location>
</feature>
<dbReference type="Proteomes" id="UP000266005">
    <property type="component" value="Unassembled WGS sequence"/>
</dbReference>
<dbReference type="EMBL" id="QWGE01000001">
    <property type="protein sequence ID" value="RIJ42770.1"/>
    <property type="molecule type" value="Genomic_DNA"/>
</dbReference>
<gene>
    <name evidence="2" type="ORF">D1627_02670</name>
</gene>
<proteinExistence type="predicted"/>
<feature type="transmembrane region" description="Helical" evidence="1">
    <location>
        <begin position="34"/>
        <end position="54"/>
    </location>
</feature>
<evidence type="ECO:0000313" key="2">
    <source>
        <dbReference type="EMBL" id="RIJ42770.1"/>
    </source>
</evidence>
<accession>A0A399SGQ8</accession>
<feature type="transmembrane region" description="Helical" evidence="1">
    <location>
        <begin position="221"/>
        <end position="242"/>
    </location>
</feature>
<organism evidence="2 3">
    <name type="scientific">Pontibacter oryzae</name>
    <dbReference type="NCBI Taxonomy" id="2304593"/>
    <lineage>
        <taxon>Bacteria</taxon>
        <taxon>Pseudomonadati</taxon>
        <taxon>Bacteroidota</taxon>
        <taxon>Cytophagia</taxon>
        <taxon>Cytophagales</taxon>
        <taxon>Hymenobacteraceae</taxon>
        <taxon>Pontibacter</taxon>
    </lineage>
</organism>
<feature type="transmembrane region" description="Helical" evidence="1">
    <location>
        <begin position="158"/>
        <end position="175"/>
    </location>
</feature>
<name>A0A399SGQ8_9BACT</name>
<keyword evidence="1" id="KW-1133">Transmembrane helix</keyword>
<feature type="transmembrane region" description="Helical" evidence="1">
    <location>
        <begin position="99"/>
        <end position="121"/>
    </location>
</feature>
<keyword evidence="1" id="KW-0472">Membrane</keyword>
<comment type="caution">
    <text evidence="2">The sequence shown here is derived from an EMBL/GenBank/DDBJ whole genome shotgun (WGS) entry which is preliminary data.</text>
</comment>
<feature type="transmembrane region" description="Helical" evidence="1">
    <location>
        <begin position="362"/>
        <end position="377"/>
    </location>
</feature>